<name>A0AAJ0G856_9PEZI</name>
<comment type="function">
    <text evidence="9 10">Component of the Mediator complex, a coactivator involved in the regulated transcription of nearly all RNA polymerase II-dependent genes. Mediator functions as a bridge to convey information from gene-specific regulatory proteins to the basal RNA polymerase II transcription machinery. Mediator is recruited to promoters by direct interactions with regulatory proteins and serves as a scaffold for the assembly of a functional preinitiation complex with RNA polymerase II and the general transcription factors.</text>
</comment>
<comment type="similarity">
    <text evidence="2 10">Belongs to the Mediator complex subunit 31 family.</text>
</comment>
<evidence type="ECO:0000256" key="5">
    <source>
        <dbReference type="ARBA" id="ARBA00023015"/>
    </source>
</evidence>
<comment type="subunit">
    <text evidence="3 10">Component of the Mediator complex.</text>
</comment>
<dbReference type="FunFam" id="1.10.10.1340:FF:000002">
    <property type="entry name" value="Mediator of RNA polymerase II transcription subunit 31"/>
    <property type="match status" value="1"/>
</dbReference>
<dbReference type="GO" id="GO:0016592">
    <property type="term" value="C:mediator complex"/>
    <property type="evidence" value="ECO:0007669"/>
    <property type="project" value="InterPro"/>
</dbReference>
<reference evidence="11" key="1">
    <citation type="submission" date="2023-04" db="EMBL/GenBank/DDBJ databases">
        <title>Black Yeasts Isolated from many extreme environments.</title>
        <authorList>
            <person name="Coleine C."/>
            <person name="Stajich J.E."/>
            <person name="Selbmann L."/>
        </authorList>
    </citation>
    <scope>NUCLEOTIDE SEQUENCE</scope>
    <source>
        <strain evidence="11">CCFEE 5312</strain>
    </source>
</reference>
<protein>
    <recommendedName>
        <fullName evidence="4 10">Mediator of RNA polymerase II transcription subunit 31</fullName>
    </recommendedName>
</protein>
<dbReference type="Pfam" id="PF05669">
    <property type="entry name" value="Med31"/>
    <property type="match status" value="1"/>
</dbReference>
<accession>A0AAJ0G856</accession>
<evidence type="ECO:0000256" key="4">
    <source>
        <dbReference type="ARBA" id="ARBA00019660"/>
    </source>
</evidence>
<dbReference type="Gene3D" id="1.10.10.1340">
    <property type="entry name" value="Mediator of RNA polymerase II, submodule Med31 (Soh1)"/>
    <property type="match status" value="1"/>
</dbReference>
<dbReference type="GO" id="GO:0006355">
    <property type="term" value="P:regulation of DNA-templated transcription"/>
    <property type="evidence" value="ECO:0007669"/>
    <property type="project" value="InterPro"/>
</dbReference>
<evidence type="ECO:0000313" key="11">
    <source>
        <dbReference type="EMBL" id="KAK3047894.1"/>
    </source>
</evidence>
<dbReference type="InterPro" id="IPR038089">
    <property type="entry name" value="Med31_sf"/>
</dbReference>
<dbReference type="Proteomes" id="UP001271007">
    <property type="component" value="Unassembled WGS sequence"/>
</dbReference>
<evidence type="ECO:0000256" key="8">
    <source>
        <dbReference type="ARBA" id="ARBA00023242"/>
    </source>
</evidence>
<dbReference type="InterPro" id="IPR008831">
    <property type="entry name" value="Mediator_Med31"/>
</dbReference>
<evidence type="ECO:0000256" key="7">
    <source>
        <dbReference type="ARBA" id="ARBA00023163"/>
    </source>
</evidence>
<keyword evidence="8 10" id="KW-0539">Nucleus</keyword>
<evidence type="ECO:0000313" key="12">
    <source>
        <dbReference type="Proteomes" id="UP001271007"/>
    </source>
</evidence>
<evidence type="ECO:0000256" key="1">
    <source>
        <dbReference type="ARBA" id="ARBA00004123"/>
    </source>
</evidence>
<evidence type="ECO:0000256" key="3">
    <source>
        <dbReference type="ARBA" id="ARBA00011837"/>
    </source>
</evidence>
<keyword evidence="7 10" id="KW-0804">Transcription</keyword>
<evidence type="ECO:0000256" key="9">
    <source>
        <dbReference type="ARBA" id="ARBA00025687"/>
    </source>
</evidence>
<proteinExistence type="inferred from homology"/>
<keyword evidence="5 10" id="KW-0805">Transcription regulation</keyword>
<dbReference type="EMBL" id="JAWDJX010000055">
    <property type="protein sequence ID" value="KAK3047894.1"/>
    <property type="molecule type" value="Genomic_DNA"/>
</dbReference>
<dbReference type="AlphaFoldDB" id="A0AAJ0G856"/>
<keyword evidence="6 10" id="KW-0010">Activator</keyword>
<keyword evidence="12" id="KW-1185">Reference proteome</keyword>
<evidence type="ECO:0000256" key="10">
    <source>
        <dbReference type="RuleBase" id="RU364129"/>
    </source>
</evidence>
<comment type="caution">
    <text evidence="11">The sequence shown here is derived from an EMBL/GenBank/DDBJ whole genome shotgun (WGS) entry which is preliminary data.</text>
</comment>
<sequence length="123" mass="14208">MTNGHPNSQTNGSSAIPRDPDFYAGYSRFEIELEFVQSLSNPQYLNYLASQKYFESAEFVAYIDYLQYFREPKYLKYLQYPGPTLRVLELLQEERFRRDILIPAVAEAMVAEGFEAATRGVEG</sequence>
<organism evidence="11 12">
    <name type="scientific">Extremus antarcticus</name>
    <dbReference type="NCBI Taxonomy" id="702011"/>
    <lineage>
        <taxon>Eukaryota</taxon>
        <taxon>Fungi</taxon>
        <taxon>Dikarya</taxon>
        <taxon>Ascomycota</taxon>
        <taxon>Pezizomycotina</taxon>
        <taxon>Dothideomycetes</taxon>
        <taxon>Dothideomycetidae</taxon>
        <taxon>Mycosphaerellales</taxon>
        <taxon>Extremaceae</taxon>
        <taxon>Extremus</taxon>
    </lineage>
</organism>
<evidence type="ECO:0000256" key="2">
    <source>
        <dbReference type="ARBA" id="ARBA00006378"/>
    </source>
</evidence>
<dbReference type="GO" id="GO:0003712">
    <property type="term" value="F:transcription coregulator activity"/>
    <property type="evidence" value="ECO:0007669"/>
    <property type="project" value="InterPro"/>
</dbReference>
<gene>
    <name evidence="11" type="primary">soh1</name>
    <name evidence="11" type="ORF">LTR09_010719</name>
</gene>
<dbReference type="PANTHER" id="PTHR13186">
    <property type="entry name" value="MEDIATOR OF RNA POLYMERASE II TRANSCRIPTION SUBUNIT 31"/>
    <property type="match status" value="1"/>
</dbReference>
<evidence type="ECO:0000256" key="6">
    <source>
        <dbReference type="ARBA" id="ARBA00023159"/>
    </source>
</evidence>
<comment type="subcellular location">
    <subcellularLocation>
        <location evidence="1 10">Nucleus</location>
    </subcellularLocation>
</comment>